<dbReference type="EMBL" id="PVZG01000010">
    <property type="protein sequence ID" value="PRY27516.1"/>
    <property type="molecule type" value="Genomic_DNA"/>
</dbReference>
<sequence length="159" mass="16869">MIEARQGGPADAPELMRLRKVMIDSAGGEPAPAGEWQDAGIAILGERLGDPAGPLAAFVVDRPDGPGLAACVVGAIDRRLPSPDNPGGLRGYVYNVATDPGYRRRGYSRACMTALIAWYARRGVDVIGLRASPDGEPLYASLGFRRTKDPAMRLVIPGR</sequence>
<feature type="domain" description="N-acetyltransferase" evidence="1">
    <location>
        <begin position="2"/>
        <end position="159"/>
    </location>
</feature>
<dbReference type="InterPro" id="IPR016181">
    <property type="entry name" value="Acyl_CoA_acyltransferase"/>
</dbReference>
<evidence type="ECO:0000259" key="1">
    <source>
        <dbReference type="PROSITE" id="PS51186"/>
    </source>
</evidence>
<organism evidence="2 3">
    <name type="scientific">Pseudosporangium ferrugineum</name>
    <dbReference type="NCBI Taxonomy" id="439699"/>
    <lineage>
        <taxon>Bacteria</taxon>
        <taxon>Bacillati</taxon>
        <taxon>Actinomycetota</taxon>
        <taxon>Actinomycetes</taxon>
        <taxon>Micromonosporales</taxon>
        <taxon>Micromonosporaceae</taxon>
        <taxon>Pseudosporangium</taxon>
    </lineage>
</organism>
<dbReference type="Pfam" id="PF00583">
    <property type="entry name" value="Acetyltransf_1"/>
    <property type="match status" value="1"/>
</dbReference>
<dbReference type="CDD" id="cd04301">
    <property type="entry name" value="NAT_SF"/>
    <property type="match status" value="1"/>
</dbReference>
<keyword evidence="2" id="KW-0808">Transferase</keyword>
<dbReference type="Gene3D" id="3.40.630.30">
    <property type="match status" value="1"/>
</dbReference>
<dbReference type="AlphaFoldDB" id="A0A2T0S267"/>
<comment type="caution">
    <text evidence="2">The sequence shown here is derived from an EMBL/GenBank/DDBJ whole genome shotgun (WGS) entry which is preliminary data.</text>
</comment>
<evidence type="ECO:0000313" key="2">
    <source>
        <dbReference type="EMBL" id="PRY27516.1"/>
    </source>
</evidence>
<reference evidence="2 3" key="1">
    <citation type="submission" date="2018-03" db="EMBL/GenBank/DDBJ databases">
        <title>Genomic Encyclopedia of Archaeal and Bacterial Type Strains, Phase II (KMG-II): from individual species to whole genera.</title>
        <authorList>
            <person name="Goeker M."/>
        </authorList>
    </citation>
    <scope>NUCLEOTIDE SEQUENCE [LARGE SCALE GENOMIC DNA]</scope>
    <source>
        <strain evidence="2 3">DSM 45348</strain>
    </source>
</reference>
<dbReference type="InterPro" id="IPR000182">
    <property type="entry name" value="GNAT_dom"/>
</dbReference>
<accession>A0A2T0S267</accession>
<protein>
    <submittedName>
        <fullName evidence="2">Acetyltransferase (GNAT) family protein</fullName>
    </submittedName>
</protein>
<dbReference type="Proteomes" id="UP000239209">
    <property type="component" value="Unassembled WGS sequence"/>
</dbReference>
<dbReference type="OrthoDB" id="5243104at2"/>
<dbReference type="RefSeq" id="WP_106128336.1">
    <property type="nucleotide sequence ID" value="NZ_PVZG01000010.1"/>
</dbReference>
<evidence type="ECO:0000313" key="3">
    <source>
        <dbReference type="Proteomes" id="UP000239209"/>
    </source>
</evidence>
<dbReference type="SUPFAM" id="SSF55729">
    <property type="entry name" value="Acyl-CoA N-acyltransferases (Nat)"/>
    <property type="match status" value="1"/>
</dbReference>
<keyword evidence="3" id="KW-1185">Reference proteome</keyword>
<dbReference type="GO" id="GO:0016747">
    <property type="term" value="F:acyltransferase activity, transferring groups other than amino-acyl groups"/>
    <property type="evidence" value="ECO:0007669"/>
    <property type="project" value="InterPro"/>
</dbReference>
<name>A0A2T0S267_9ACTN</name>
<proteinExistence type="predicted"/>
<dbReference type="PROSITE" id="PS51186">
    <property type="entry name" value="GNAT"/>
    <property type="match status" value="1"/>
</dbReference>
<gene>
    <name evidence="2" type="ORF">CLV70_110103</name>
</gene>